<reference evidence="5 6" key="1">
    <citation type="submission" date="2018-04" db="EMBL/GenBank/DDBJ databases">
        <title>Pelagivirga bohaiensis gen. nov., sp. nov., a bacterium isolated from the Bohai Sea.</title>
        <authorList>
            <person name="Ji X."/>
        </authorList>
    </citation>
    <scope>NUCLEOTIDE SEQUENCE [LARGE SCALE GENOMIC DNA]</scope>
    <source>
        <strain evidence="5 6">BH-SD19</strain>
    </source>
</reference>
<evidence type="ECO:0000256" key="2">
    <source>
        <dbReference type="ARBA" id="ARBA00023002"/>
    </source>
</evidence>
<dbReference type="PRINTS" id="PR00080">
    <property type="entry name" value="SDRFAMILY"/>
</dbReference>
<evidence type="ECO:0000313" key="6">
    <source>
        <dbReference type="Proteomes" id="UP000244446"/>
    </source>
</evidence>
<evidence type="ECO:0000256" key="1">
    <source>
        <dbReference type="ARBA" id="ARBA00006484"/>
    </source>
</evidence>
<sequence length="245" mass="26781">MTEWIGKRYWMIGASDGLGAALAHKLSAAGAEVILSSRSEDKLQEVADSLPGRAHVVTVDVADLDSVRRAAEAVGQVDGLVYTAGVYWPMKAQEWNDEQAEAMGDINFTGAMRAVGAVVPQMTARDSGHIVLTGSLSGFRGLPGAIGYAASKAGVMALGESLQCDFHGTGVRVQIANPGFIKTRLTDKNDFNMPFLMTPEEAAQQMFEMMNDPGATVRHFPRLFSYLFRFSRIWPDWLYNRVFAR</sequence>
<gene>
    <name evidence="5" type="ORF">DC366_09950</name>
</gene>
<dbReference type="PROSITE" id="PS00061">
    <property type="entry name" value="ADH_SHORT"/>
    <property type="match status" value="1"/>
</dbReference>
<name>A0A2T7G6C0_9RHOB</name>
<dbReference type="InterPro" id="IPR020904">
    <property type="entry name" value="Sc_DH/Rdtase_CS"/>
</dbReference>
<evidence type="ECO:0000259" key="4">
    <source>
        <dbReference type="SMART" id="SM00822"/>
    </source>
</evidence>
<protein>
    <submittedName>
        <fullName evidence="5">Short-chain dehydrogenase</fullName>
    </submittedName>
</protein>
<dbReference type="GO" id="GO:0016020">
    <property type="term" value="C:membrane"/>
    <property type="evidence" value="ECO:0007669"/>
    <property type="project" value="TreeGrafter"/>
</dbReference>
<keyword evidence="6" id="KW-1185">Reference proteome</keyword>
<dbReference type="InterPro" id="IPR057326">
    <property type="entry name" value="KR_dom"/>
</dbReference>
<dbReference type="AlphaFoldDB" id="A0A2T7G6C0"/>
<organism evidence="5 6">
    <name type="scientific">Pelagivirga sediminicola</name>
    <dbReference type="NCBI Taxonomy" id="2170575"/>
    <lineage>
        <taxon>Bacteria</taxon>
        <taxon>Pseudomonadati</taxon>
        <taxon>Pseudomonadota</taxon>
        <taxon>Alphaproteobacteria</taxon>
        <taxon>Rhodobacterales</taxon>
        <taxon>Paracoccaceae</taxon>
        <taxon>Pelagivirga</taxon>
    </lineage>
</organism>
<evidence type="ECO:0000313" key="5">
    <source>
        <dbReference type="EMBL" id="PVA09984.1"/>
    </source>
</evidence>
<keyword evidence="2" id="KW-0560">Oxidoreductase</keyword>
<dbReference type="GO" id="GO:0016491">
    <property type="term" value="F:oxidoreductase activity"/>
    <property type="evidence" value="ECO:0007669"/>
    <property type="project" value="UniProtKB-KW"/>
</dbReference>
<dbReference type="SMART" id="SM00822">
    <property type="entry name" value="PKS_KR"/>
    <property type="match status" value="1"/>
</dbReference>
<dbReference type="InterPro" id="IPR036291">
    <property type="entry name" value="NAD(P)-bd_dom_sf"/>
</dbReference>
<evidence type="ECO:0000256" key="3">
    <source>
        <dbReference type="RuleBase" id="RU000363"/>
    </source>
</evidence>
<dbReference type="Gene3D" id="3.40.50.720">
    <property type="entry name" value="NAD(P)-binding Rossmann-like Domain"/>
    <property type="match status" value="1"/>
</dbReference>
<dbReference type="OrthoDB" id="335726at2"/>
<dbReference type="PANTHER" id="PTHR44196:SF1">
    <property type="entry name" value="DEHYDROGENASE_REDUCTASE SDR FAMILY MEMBER 7B"/>
    <property type="match status" value="1"/>
</dbReference>
<feature type="domain" description="Ketoreductase" evidence="4">
    <location>
        <begin position="7"/>
        <end position="181"/>
    </location>
</feature>
<dbReference type="Proteomes" id="UP000244446">
    <property type="component" value="Unassembled WGS sequence"/>
</dbReference>
<comment type="similarity">
    <text evidence="1 3">Belongs to the short-chain dehydrogenases/reductases (SDR) family.</text>
</comment>
<dbReference type="InterPro" id="IPR002347">
    <property type="entry name" value="SDR_fam"/>
</dbReference>
<dbReference type="PRINTS" id="PR00081">
    <property type="entry name" value="GDHRDH"/>
</dbReference>
<accession>A0A2T7G6C0</accession>
<proteinExistence type="inferred from homology"/>
<dbReference type="Pfam" id="PF00106">
    <property type="entry name" value="adh_short"/>
    <property type="match status" value="1"/>
</dbReference>
<dbReference type="PANTHER" id="PTHR44196">
    <property type="entry name" value="DEHYDROGENASE/REDUCTASE SDR FAMILY MEMBER 7B"/>
    <property type="match status" value="1"/>
</dbReference>
<dbReference type="EMBL" id="QCYH01000005">
    <property type="protein sequence ID" value="PVA09984.1"/>
    <property type="molecule type" value="Genomic_DNA"/>
</dbReference>
<comment type="caution">
    <text evidence="5">The sequence shown here is derived from an EMBL/GenBank/DDBJ whole genome shotgun (WGS) entry which is preliminary data.</text>
</comment>
<dbReference type="SUPFAM" id="SSF51735">
    <property type="entry name" value="NAD(P)-binding Rossmann-fold domains"/>
    <property type="match status" value="1"/>
</dbReference>
<dbReference type="RefSeq" id="WP_108692067.1">
    <property type="nucleotide sequence ID" value="NZ_QCYH01000005.1"/>
</dbReference>